<comment type="similarity">
    <text evidence="2">Belongs to the aldolase class II family. AraD/FucA subfamily.</text>
</comment>
<dbReference type="Proteomes" id="UP000016570">
    <property type="component" value="Unassembled WGS sequence"/>
</dbReference>
<evidence type="ECO:0000256" key="5">
    <source>
        <dbReference type="ARBA" id="ARBA00023239"/>
    </source>
</evidence>
<proteinExistence type="inferred from homology"/>
<organism evidence="13 14">
    <name type="scientific">Vibrio proteolyticus NBRC 13287</name>
    <dbReference type="NCBI Taxonomy" id="1219065"/>
    <lineage>
        <taxon>Bacteria</taxon>
        <taxon>Pseudomonadati</taxon>
        <taxon>Pseudomonadota</taxon>
        <taxon>Gammaproteobacteria</taxon>
        <taxon>Vibrionales</taxon>
        <taxon>Vibrionaceae</taxon>
        <taxon>Vibrio</taxon>
    </lineage>
</organism>
<keyword evidence="3" id="KW-0479">Metal-binding</keyword>
<evidence type="ECO:0000256" key="4">
    <source>
        <dbReference type="ARBA" id="ARBA00022833"/>
    </source>
</evidence>
<dbReference type="PANTHER" id="PTHR22789">
    <property type="entry name" value="FUCULOSE PHOSPHATE ALDOLASE"/>
    <property type="match status" value="1"/>
</dbReference>
<evidence type="ECO:0000256" key="1">
    <source>
        <dbReference type="ARBA" id="ARBA00001947"/>
    </source>
</evidence>
<evidence type="ECO:0000313" key="14">
    <source>
        <dbReference type="Proteomes" id="UP000016570"/>
    </source>
</evidence>
<dbReference type="NCBIfam" id="NF043034">
    <property type="entry name" value="OxoTetrPhDc"/>
    <property type="match status" value="1"/>
</dbReference>
<dbReference type="InterPro" id="IPR050197">
    <property type="entry name" value="Aldolase_class_II_sugar_metab"/>
</dbReference>
<name>U2ZLV8_VIBPR</name>
<accession>U2ZLV8</accession>
<keyword evidence="5" id="KW-0456">Lyase</keyword>
<feature type="domain" description="Class II aldolase/adducin N-terminal" evidence="12">
    <location>
        <begin position="1"/>
        <end position="178"/>
    </location>
</feature>
<dbReference type="NCBIfam" id="NF006000">
    <property type="entry name" value="PRK08130.1"/>
    <property type="match status" value="1"/>
</dbReference>
<keyword evidence="4" id="KW-0862">Zinc</keyword>
<evidence type="ECO:0000256" key="8">
    <source>
        <dbReference type="ARBA" id="ARBA00044772"/>
    </source>
</evidence>
<dbReference type="Pfam" id="PF00596">
    <property type="entry name" value="Aldolase_II"/>
    <property type="match status" value="1"/>
</dbReference>
<dbReference type="PANTHER" id="PTHR22789:SF0">
    <property type="entry name" value="3-OXO-TETRONATE 4-PHOSPHATE DECARBOXYLASE-RELATED"/>
    <property type="match status" value="1"/>
</dbReference>
<comment type="function">
    <text evidence="7">Catalyzes the decarboxylation of 3-oxo-tetronate 4-phosphate to dihydroxyacetone phosphate (DHAP) and CO(2).</text>
</comment>
<dbReference type="GO" id="GO:0005829">
    <property type="term" value="C:cytosol"/>
    <property type="evidence" value="ECO:0007669"/>
    <property type="project" value="TreeGrafter"/>
</dbReference>
<dbReference type="EC" id="4.1.1.104" evidence="8"/>
<dbReference type="GO" id="GO:0046872">
    <property type="term" value="F:metal ion binding"/>
    <property type="evidence" value="ECO:0007669"/>
    <property type="project" value="UniProtKB-KW"/>
</dbReference>
<dbReference type="FunFam" id="3.40.225.10:FF:000008">
    <property type="entry name" value="Sugar aldolase"/>
    <property type="match status" value="1"/>
</dbReference>
<dbReference type="SMART" id="SM01007">
    <property type="entry name" value="Aldolase_II"/>
    <property type="match status" value="1"/>
</dbReference>
<evidence type="ECO:0000256" key="6">
    <source>
        <dbReference type="ARBA" id="ARBA00023277"/>
    </source>
</evidence>
<evidence type="ECO:0000259" key="12">
    <source>
        <dbReference type="SMART" id="SM01007"/>
    </source>
</evidence>
<evidence type="ECO:0000256" key="11">
    <source>
        <dbReference type="ARBA" id="ARBA00048603"/>
    </source>
</evidence>
<dbReference type="InterPro" id="IPR050013">
    <property type="entry name" value="OtnC"/>
</dbReference>
<dbReference type="STRING" id="1219065.VPR01S_19_00280"/>
<dbReference type="EMBL" id="BATJ01000019">
    <property type="protein sequence ID" value="GAD68746.1"/>
    <property type="molecule type" value="Genomic_DNA"/>
</dbReference>
<dbReference type="GO" id="GO:0019323">
    <property type="term" value="P:pentose catabolic process"/>
    <property type="evidence" value="ECO:0007669"/>
    <property type="project" value="InterPro"/>
</dbReference>
<evidence type="ECO:0000256" key="9">
    <source>
        <dbReference type="ARBA" id="ARBA00044803"/>
    </source>
</evidence>
<sequence length="201" mass="21748">MVSLARSMFERGYATGGAGNLSVKLPGGTFLTTPTGSSFGRLNADTLSVVDIDGQHLSGDRPSKEIAFHLAIYRNQPACNAIVHLHSTYLTALSCLEGLDPNNAIRPFTPYYVMRIGQLPVIPYLRPGDPQIATELANRAADYRAFLLANHGPVITGTDLCDAVDNAEELEETAKLALMLRGQTIRYLTDAEVDDLKGRGK</sequence>
<gene>
    <name evidence="13" type="ORF">VPR01S_19_00280</name>
</gene>
<dbReference type="InterPro" id="IPR001303">
    <property type="entry name" value="Aldolase_II/adducin_N"/>
</dbReference>
<dbReference type="Gene3D" id="3.40.225.10">
    <property type="entry name" value="Class II aldolase/adducin N-terminal domain"/>
    <property type="match status" value="1"/>
</dbReference>
<dbReference type="eggNOG" id="COG0235">
    <property type="taxonomic scope" value="Bacteria"/>
</dbReference>
<dbReference type="AlphaFoldDB" id="U2ZLV8"/>
<evidence type="ECO:0000256" key="10">
    <source>
        <dbReference type="ARBA" id="ARBA00047520"/>
    </source>
</evidence>
<reference evidence="13 14" key="1">
    <citation type="submission" date="2013-09" db="EMBL/GenBank/DDBJ databases">
        <title>Whole genome shotgun sequence of Vibrio proteolyticus NBRC 13287.</title>
        <authorList>
            <person name="Isaki S."/>
            <person name="Hosoyama A."/>
            <person name="Numata M."/>
            <person name="Hashimoto M."/>
            <person name="Hosoyama Y."/>
            <person name="Tsuchikane K."/>
            <person name="Noguchi M."/>
            <person name="Hirakata S."/>
            <person name="Ichikawa N."/>
            <person name="Ohji S."/>
            <person name="Yamazoe A."/>
            <person name="Fujita N."/>
        </authorList>
    </citation>
    <scope>NUCLEOTIDE SEQUENCE [LARGE SCALE GENOMIC DNA]</scope>
    <source>
        <strain evidence="13 14">NBRC 13287</strain>
    </source>
</reference>
<evidence type="ECO:0000256" key="7">
    <source>
        <dbReference type="ARBA" id="ARBA00044745"/>
    </source>
</evidence>
<evidence type="ECO:0000256" key="2">
    <source>
        <dbReference type="ARBA" id="ARBA00010037"/>
    </source>
</evidence>
<evidence type="ECO:0000256" key="3">
    <source>
        <dbReference type="ARBA" id="ARBA00022723"/>
    </source>
</evidence>
<comment type="catalytic activity">
    <reaction evidence="10">
        <text>3-dehydro-4-O-phospho-D-erythronate + H(+) = dihydroxyacetone phosphate + CO2</text>
        <dbReference type="Rhea" id="RHEA:52416"/>
        <dbReference type="ChEBI" id="CHEBI:15378"/>
        <dbReference type="ChEBI" id="CHEBI:16526"/>
        <dbReference type="ChEBI" id="CHEBI:57642"/>
        <dbReference type="ChEBI" id="CHEBI:136593"/>
        <dbReference type="EC" id="4.1.1.104"/>
    </reaction>
</comment>
<keyword evidence="14" id="KW-1185">Reference proteome</keyword>
<protein>
    <recommendedName>
        <fullName evidence="9">3-oxo-tetronate 4-phosphate decarboxylase</fullName>
        <ecNumber evidence="8">4.1.1.104</ecNumber>
    </recommendedName>
</protein>
<dbReference type="SUPFAM" id="SSF53639">
    <property type="entry name" value="AraD/HMP-PK domain-like"/>
    <property type="match status" value="1"/>
</dbReference>
<comment type="cofactor">
    <cofactor evidence="1">
        <name>Zn(2+)</name>
        <dbReference type="ChEBI" id="CHEBI:29105"/>
    </cofactor>
</comment>
<dbReference type="GO" id="GO:0016832">
    <property type="term" value="F:aldehyde-lyase activity"/>
    <property type="evidence" value="ECO:0007669"/>
    <property type="project" value="InterPro"/>
</dbReference>
<comment type="catalytic activity">
    <reaction evidence="11">
        <text>3-dehydro-4-O-phospho-L-erythronate + H(+) = dihydroxyacetone phosphate + CO2</text>
        <dbReference type="Rhea" id="RHEA:52404"/>
        <dbReference type="ChEBI" id="CHEBI:15378"/>
        <dbReference type="ChEBI" id="CHEBI:16526"/>
        <dbReference type="ChEBI" id="CHEBI:57642"/>
        <dbReference type="ChEBI" id="CHEBI:136592"/>
        <dbReference type="EC" id="4.1.1.104"/>
    </reaction>
</comment>
<comment type="caution">
    <text evidence="13">The sequence shown here is derived from an EMBL/GenBank/DDBJ whole genome shotgun (WGS) entry which is preliminary data.</text>
</comment>
<dbReference type="InterPro" id="IPR036409">
    <property type="entry name" value="Aldolase_II/adducin_N_sf"/>
</dbReference>
<evidence type="ECO:0000313" key="13">
    <source>
        <dbReference type="EMBL" id="GAD68746.1"/>
    </source>
</evidence>
<keyword evidence="6" id="KW-0119">Carbohydrate metabolism</keyword>